<proteinExistence type="predicted"/>
<evidence type="ECO:0000313" key="1">
    <source>
        <dbReference type="EMBL" id="RKF21568.1"/>
    </source>
</evidence>
<dbReference type="Gene3D" id="3.40.50.2000">
    <property type="entry name" value="Glycogen Phosphorylase B"/>
    <property type="match status" value="1"/>
</dbReference>
<gene>
    <name evidence="1" type="ORF">DBZ36_01670</name>
</gene>
<dbReference type="GO" id="GO:0016740">
    <property type="term" value="F:transferase activity"/>
    <property type="evidence" value="ECO:0007669"/>
    <property type="project" value="UniProtKB-KW"/>
</dbReference>
<keyword evidence="1" id="KW-0808">Transferase</keyword>
<reference evidence="1 2" key="1">
    <citation type="submission" date="2018-09" db="EMBL/GenBank/DDBJ databases">
        <authorList>
            <person name="Wang Z."/>
        </authorList>
    </citation>
    <scope>NUCLEOTIDE SEQUENCE [LARGE SCALE GENOMIC DNA]</scope>
    <source>
        <strain evidence="1 2">ALS 81</strain>
    </source>
</reference>
<protein>
    <submittedName>
        <fullName evidence="1">Glycosyltransferase</fullName>
    </submittedName>
</protein>
<keyword evidence="2" id="KW-1185">Reference proteome</keyword>
<dbReference type="NCBIfam" id="TIGR00661">
    <property type="entry name" value="MJ1255"/>
    <property type="match status" value="1"/>
</dbReference>
<dbReference type="Pfam" id="PF13528">
    <property type="entry name" value="Glyco_trans_1_3"/>
    <property type="match status" value="1"/>
</dbReference>
<dbReference type="OrthoDB" id="9793805at2"/>
<dbReference type="SUPFAM" id="SSF53756">
    <property type="entry name" value="UDP-Glycosyltransferase/glycogen phosphorylase"/>
    <property type="match status" value="1"/>
</dbReference>
<dbReference type="Proteomes" id="UP000286482">
    <property type="component" value="Unassembled WGS sequence"/>
</dbReference>
<dbReference type="AlphaFoldDB" id="A0A420ELK6"/>
<name>A0A420ELK6_9ALTE</name>
<accession>A0A420ELK6</accession>
<dbReference type="EMBL" id="RAQO01000002">
    <property type="protein sequence ID" value="RKF21568.1"/>
    <property type="molecule type" value="Genomic_DNA"/>
</dbReference>
<sequence length="370" mass="42184">MRVLYGVQGTGNGHITRARLLVKALKELNIEVDVLMTGRRGCKPIIEEFGDFDFKRGLSFASHAGKVSSWRTAQDFRLQQWIKDSQSLNLERYDLLINDFEPLSAWVAKQAGLPSIAISHQAALLKSIPNAHMNPLRRSLVKNFAPCKQLMGLHWYHFDQEILPPIIAHSLIEQTQNFYLVYLPFEDLSQITRLLKRFSHTRFRCFHPQIKQVQRIGNIDLEPICRERFPLALAQCSGVFCNSGFELPSEAMASGKKLLVKPLQGQFEQQSNAATLLNLGLASVCEQLNTQHLANWLHEDLQESVVFPNVANAIADWIQAGKWDDWSDLRQQLWSQVSYPSSVMLRIAELDQSRPAETPLWSKLKLKRAS</sequence>
<evidence type="ECO:0000313" key="2">
    <source>
        <dbReference type="Proteomes" id="UP000286482"/>
    </source>
</evidence>
<comment type="caution">
    <text evidence="1">The sequence shown here is derived from an EMBL/GenBank/DDBJ whole genome shotgun (WGS) entry which is preliminary data.</text>
</comment>
<dbReference type="InterPro" id="IPR005262">
    <property type="entry name" value="MJ1255-like"/>
</dbReference>
<organism evidence="1 2">
    <name type="scientific">Alginatibacterium sediminis</name>
    <dbReference type="NCBI Taxonomy" id="2164068"/>
    <lineage>
        <taxon>Bacteria</taxon>
        <taxon>Pseudomonadati</taxon>
        <taxon>Pseudomonadota</taxon>
        <taxon>Gammaproteobacteria</taxon>
        <taxon>Alteromonadales</taxon>
        <taxon>Alteromonadaceae</taxon>
        <taxon>Alginatibacterium</taxon>
    </lineage>
</organism>